<dbReference type="Gene3D" id="3.40.630.30">
    <property type="match status" value="1"/>
</dbReference>
<dbReference type="InterPro" id="IPR016181">
    <property type="entry name" value="Acyl_CoA_acyltransferase"/>
</dbReference>
<reference evidence="2 3" key="1">
    <citation type="submission" date="2020-02" db="EMBL/GenBank/DDBJ databases">
        <title>Whole-genome analyses of novel actinobacteria.</title>
        <authorList>
            <person name="Sahin N."/>
            <person name="Gencbay T."/>
        </authorList>
    </citation>
    <scope>NUCLEOTIDE SEQUENCE [LARGE SCALE GENOMIC DNA]</scope>
    <source>
        <strain evidence="2 3">HC44</strain>
    </source>
</reference>
<dbReference type="EMBL" id="JAAKZY010000090">
    <property type="protein sequence ID" value="NGO11000.1"/>
    <property type="molecule type" value="Genomic_DNA"/>
</dbReference>
<keyword evidence="2" id="KW-0808">Transferase</keyword>
<keyword evidence="3" id="KW-1185">Reference proteome</keyword>
<dbReference type="Proteomes" id="UP000472335">
    <property type="component" value="Unassembled WGS sequence"/>
</dbReference>
<dbReference type="SUPFAM" id="SSF55729">
    <property type="entry name" value="Acyl-CoA N-acyltransferases (Nat)"/>
    <property type="match status" value="1"/>
</dbReference>
<dbReference type="PROSITE" id="PS51186">
    <property type="entry name" value="GNAT"/>
    <property type="match status" value="1"/>
</dbReference>
<dbReference type="CDD" id="cd04301">
    <property type="entry name" value="NAT_SF"/>
    <property type="match status" value="1"/>
</dbReference>
<dbReference type="GO" id="GO:0034069">
    <property type="term" value="F:aminoglycoside N-acetyltransferase activity"/>
    <property type="evidence" value="ECO:0007669"/>
    <property type="project" value="TreeGrafter"/>
</dbReference>
<feature type="domain" description="N-acetyltransferase" evidence="1">
    <location>
        <begin position="46"/>
        <end position="182"/>
    </location>
</feature>
<comment type="caution">
    <text evidence="2">The sequence shown here is derived from an EMBL/GenBank/DDBJ whole genome shotgun (WGS) entry which is preliminary data.</text>
</comment>
<sequence>MWWVGPDSAPGVTDVLAEQGLAKVGEIPVMAIVLDRLADLDGPAGLKIETVEGAEALAEWVHAYSPSFGVDPHLWDDSLRIEAGRPDAARIVRLAGRLDGEVVGTALMLAAHGVAGIYVVTTADAHRRQGIGAALTSAALRAGQERGLRVGTLQASEAGEPVYRRMGFQTVAKYQLFQLPTR</sequence>
<evidence type="ECO:0000313" key="2">
    <source>
        <dbReference type="EMBL" id="NGO11000.1"/>
    </source>
</evidence>
<gene>
    <name evidence="2" type="ORF">G5C60_26210</name>
</gene>
<evidence type="ECO:0000313" key="3">
    <source>
        <dbReference type="Proteomes" id="UP000472335"/>
    </source>
</evidence>
<dbReference type="PANTHER" id="PTHR37817:SF1">
    <property type="entry name" value="N-ACETYLTRANSFERASE EIS"/>
    <property type="match status" value="1"/>
</dbReference>
<organism evidence="2 3">
    <name type="scientific">Streptomyces scabichelini</name>
    <dbReference type="NCBI Taxonomy" id="2711217"/>
    <lineage>
        <taxon>Bacteria</taxon>
        <taxon>Bacillati</taxon>
        <taxon>Actinomycetota</taxon>
        <taxon>Actinomycetes</taxon>
        <taxon>Kitasatosporales</taxon>
        <taxon>Streptomycetaceae</taxon>
        <taxon>Streptomyces</taxon>
    </lineage>
</organism>
<dbReference type="InterPro" id="IPR000182">
    <property type="entry name" value="GNAT_dom"/>
</dbReference>
<dbReference type="GO" id="GO:0030649">
    <property type="term" value="P:aminoglycoside antibiotic catabolic process"/>
    <property type="evidence" value="ECO:0007669"/>
    <property type="project" value="TreeGrafter"/>
</dbReference>
<dbReference type="PANTHER" id="PTHR37817">
    <property type="entry name" value="N-ACETYLTRANSFERASE EIS"/>
    <property type="match status" value="1"/>
</dbReference>
<accession>A0A6G4VAY4</accession>
<dbReference type="Pfam" id="PF00583">
    <property type="entry name" value="Acetyltransf_1"/>
    <property type="match status" value="1"/>
</dbReference>
<evidence type="ECO:0000259" key="1">
    <source>
        <dbReference type="PROSITE" id="PS51186"/>
    </source>
</evidence>
<protein>
    <submittedName>
        <fullName evidence="2">GNAT family N-acetyltransferase</fullName>
    </submittedName>
</protein>
<proteinExistence type="predicted"/>
<name>A0A6G4VAY4_9ACTN</name>
<dbReference type="InterPro" id="IPR051554">
    <property type="entry name" value="Acetyltransferase_Eis"/>
</dbReference>
<dbReference type="AlphaFoldDB" id="A0A6G4VAY4"/>